<comment type="caution">
    <text evidence="12">The sequence shown here is derived from an EMBL/GenBank/DDBJ whole genome shotgun (WGS) entry which is preliminary data.</text>
</comment>
<dbReference type="InterPro" id="IPR003594">
    <property type="entry name" value="HATPase_dom"/>
</dbReference>
<dbReference type="Gene3D" id="3.30.565.10">
    <property type="entry name" value="Histidine kinase-like ATPase, C-terminal domain"/>
    <property type="match status" value="1"/>
</dbReference>
<dbReference type="InterPro" id="IPR011712">
    <property type="entry name" value="Sig_transdc_His_kin_sub3_dim/P"/>
</dbReference>
<gene>
    <name evidence="12" type="ORF">KCH_76000</name>
</gene>
<accession>A0A066YL15</accession>
<keyword evidence="4 12" id="KW-0808">Transferase</keyword>
<evidence type="ECO:0000313" key="12">
    <source>
        <dbReference type="EMBL" id="KDN80624.1"/>
    </source>
</evidence>
<proteinExistence type="predicted"/>
<dbReference type="GO" id="GO:0016020">
    <property type="term" value="C:membrane"/>
    <property type="evidence" value="ECO:0007669"/>
    <property type="project" value="InterPro"/>
</dbReference>
<dbReference type="PANTHER" id="PTHR24421:SF10">
    <property type="entry name" value="NITRATE_NITRITE SENSOR PROTEIN NARQ"/>
    <property type="match status" value="1"/>
</dbReference>
<feature type="domain" description="Histidine kinase/HSP90-like ATPase" evidence="10">
    <location>
        <begin position="250"/>
        <end position="341"/>
    </location>
</feature>
<feature type="transmembrane region" description="Helical" evidence="9">
    <location>
        <begin position="23"/>
        <end position="52"/>
    </location>
</feature>
<feature type="transmembrane region" description="Helical" evidence="9">
    <location>
        <begin position="375"/>
        <end position="396"/>
    </location>
</feature>
<evidence type="ECO:0000313" key="13">
    <source>
        <dbReference type="Proteomes" id="UP000027178"/>
    </source>
</evidence>
<evidence type="ECO:0000256" key="2">
    <source>
        <dbReference type="ARBA" id="ARBA00012438"/>
    </source>
</evidence>
<dbReference type="GO" id="GO:0005524">
    <property type="term" value="F:ATP binding"/>
    <property type="evidence" value="ECO:0007669"/>
    <property type="project" value="UniProtKB-KW"/>
</dbReference>
<feature type="domain" description="Signal transduction histidine kinase subgroup 3 dimerisation and phosphoacceptor" evidence="11">
    <location>
        <begin position="141"/>
        <end position="205"/>
    </location>
</feature>
<dbReference type="Gene3D" id="1.20.5.1930">
    <property type="match status" value="1"/>
</dbReference>
<keyword evidence="9" id="KW-0472">Membrane</keyword>
<dbReference type="EC" id="2.7.13.3" evidence="2"/>
<keyword evidence="13" id="KW-1185">Reference proteome</keyword>
<evidence type="ECO:0000256" key="5">
    <source>
        <dbReference type="ARBA" id="ARBA00022741"/>
    </source>
</evidence>
<comment type="catalytic activity">
    <reaction evidence="1">
        <text>ATP + protein L-histidine = ADP + protein N-phospho-L-histidine.</text>
        <dbReference type="EC" id="2.7.13.3"/>
    </reaction>
</comment>
<evidence type="ECO:0000256" key="7">
    <source>
        <dbReference type="ARBA" id="ARBA00022840"/>
    </source>
</evidence>
<dbReference type="GO" id="GO:0000155">
    <property type="term" value="F:phosphorelay sensor kinase activity"/>
    <property type="evidence" value="ECO:0007669"/>
    <property type="project" value="InterPro"/>
</dbReference>
<dbReference type="Proteomes" id="UP000027178">
    <property type="component" value="Unassembled WGS sequence"/>
</dbReference>
<dbReference type="CDD" id="cd16917">
    <property type="entry name" value="HATPase_UhpB-NarQ-NarX-like"/>
    <property type="match status" value="1"/>
</dbReference>
<reference evidence="12 13" key="1">
    <citation type="submission" date="2014-05" db="EMBL/GenBank/DDBJ databases">
        <title>Draft Genome Sequence of Kitasatospora cheerisanensis KCTC 2395.</title>
        <authorList>
            <person name="Nam D.H."/>
        </authorList>
    </citation>
    <scope>NUCLEOTIDE SEQUENCE [LARGE SCALE GENOMIC DNA]</scope>
    <source>
        <strain evidence="12 13">KCTC 2395</strain>
    </source>
</reference>
<name>A0A066YL15_9ACTN</name>
<keyword evidence="5" id="KW-0547">Nucleotide-binding</keyword>
<organism evidence="12 13">
    <name type="scientific">Kitasatospora cheerisanensis KCTC 2395</name>
    <dbReference type="NCBI Taxonomy" id="1348663"/>
    <lineage>
        <taxon>Bacteria</taxon>
        <taxon>Bacillati</taxon>
        <taxon>Actinomycetota</taxon>
        <taxon>Actinomycetes</taxon>
        <taxon>Kitasatosporales</taxon>
        <taxon>Streptomycetaceae</taxon>
        <taxon>Kitasatospora</taxon>
    </lineage>
</organism>
<evidence type="ECO:0000259" key="11">
    <source>
        <dbReference type="Pfam" id="PF07730"/>
    </source>
</evidence>
<evidence type="ECO:0000256" key="1">
    <source>
        <dbReference type="ARBA" id="ARBA00000085"/>
    </source>
</evidence>
<evidence type="ECO:0000256" key="9">
    <source>
        <dbReference type="SAM" id="Phobius"/>
    </source>
</evidence>
<keyword evidence="3" id="KW-0597">Phosphoprotein</keyword>
<keyword evidence="6 12" id="KW-0418">Kinase</keyword>
<evidence type="ECO:0000256" key="6">
    <source>
        <dbReference type="ARBA" id="ARBA00022777"/>
    </source>
</evidence>
<evidence type="ECO:0000259" key="10">
    <source>
        <dbReference type="Pfam" id="PF02518"/>
    </source>
</evidence>
<evidence type="ECO:0000256" key="8">
    <source>
        <dbReference type="ARBA" id="ARBA00023012"/>
    </source>
</evidence>
<keyword evidence="8" id="KW-0902">Two-component regulatory system</keyword>
<dbReference type="EMBL" id="JNBY01000168">
    <property type="protein sequence ID" value="KDN80624.1"/>
    <property type="molecule type" value="Genomic_DNA"/>
</dbReference>
<dbReference type="PATRIC" id="fig|1348663.4.peg.7352"/>
<keyword evidence="9" id="KW-1133">Transmembrane helix</keyword>
<feature type="transmembrane region" description="Helical" evidence="9">
    <location>
        <begin position="64"/>
        <end position="85"/>
    </location>
</feature>
<keyword evidence="7" id="KW-0067">ATP-binding</keyword>
<evidence type="ECO:0000256" key="3">
    <source>
        <dbReference type="ARBA" id="ARBA00022553"/>
    </source>
</evidence>
<dbReference type="SUPFAM" id="SSF55874">
    <property type="entry name" value="ATPase domain of HSP90 chaperone/DNA topoisomerase II/histidine kinase"/>
    <property type="match status" value="1"/>
</dbReference>
<dbReference type="AlphaFoldDB" id="A0A066YL15"/>
<keyword evidence="9" id="KW-0812">Transmembrane</keyword>
<sequence length="487" mass="51270">MTFGGSGVRGRSRRVVGMRKSEVALPVAVGVGIGLGVAHLWWAPVAGGLAFALGMREERVRPGIAVLAVVAGAAVLAAGVVPGWQVLGTRFTLVAVGAGMLPWLVGRYWRQSRELARAGWERAERLEREQRLTAEQARLRERARIARDMHDALGHDLSLIALRAGALTLAPGLADPHREAARDLRAGAAAAVERLGEVIGVLSEEDDTAGADEGPADAAVEDLLARAAAAGLELRAEVTGTPEGLPRAVEHAVYRVVQEALTNAAKHAPGAPVTAAVGYTADGATVRIANGPAATAPDQLVGGGGHGLAGLRERVRAVGGQFSAAPTRDGGFDVTAQLPRTPHLPDRPSTPHKVSAVDPAVPALRQGRRRLRRSLGLALVVPVATAMTLTLAQRAWTLYVVHRSVLDPAAYAALQVGQDRAEIEPRLPAHRLPYRPAVAHAPAPPPGEDVRCDYYAVTADLFVDRYGDAYRLCYQGGRLVSRDLLAA</sequence>
<dbReference type="HOGENOM" id="CLU_000445_20_11_11"/>
<dbReference type="GO" id="GO:0046983">
    <property type="term" value="F:protein dimerization activity"/>
    <property type="evidence" value="ECO:0007669"/>
    <property type="project" value="InterPro"/>
</dbReference>
<protein>
    <recommendedName>
        <fullName evidence="2">histidine kinase</fullName>
        <ecNumber evidence="2">2.7.13.3</ecNumber>
    </recommendedName>
</protein>
<dbReference type="Pfam" id="PF07730">
    <property type="entry name" value="HisKA_3"/>
    <property type="match status" value="1"/>
</dbReference>
<dbReference type="PANTHER" id="PTHR24421">
    <property type="entry name" value="NITRATE/NITRITE SENSOR PROTEIN NARX-RELATED"/>
    <property type="match status" value="1"/>
</dbReference>
<dbReference type="eggNOG" id="COG4585">
    <property type="taxonomic scope" value="Bacteria"/>
</dbReference>
<dbReference type="InterPro" id="IPR050482">
    <property type="entry name" value="Sensor_HK_TwoCompSys"/>
</dbReference>
<dbReference type="Pfam" id="PF02518">
    <property type="entry name" value="HATPase_c"/>
    <property type="match status" value="1"/>
</dbReference>
<evidence type="ECO:0000256" key="4">
    <source>
        <dbReference type="ARBA" id="ARBA00022679"/>
    </source>
</evidence>
<dbReference type="InterPro" id="IPR036890">
    <property type="entry name" value="HATPase_C_sf"/>
</dbReference>